<sequence>MTNWEAFNTALTNKIVEMPEPKELTSEEELQASAAALTTALQEAIKLVVPTNKPCPNSKRWWNRELSDLRKDMNKLSRLSYRYRAVPDHPSHAEHEAKAKAYGKEMDRAKLQHWRDFLEDATTKDIWTANKYISTPTTDGGKTRIPALKQKTVAGQNAKLTTNEEKAEALATSFFPQKPAESTVPADYGYPEPLPPPAKITEERIREHITKLSPYKASGPDGNSLKSNVKTLKNIMEKPNGGFAWAKDHNS</sequence>
<feature type="non-terminal residue" evidence="1">
    <location>
        <position position="251"/>
    </location>
</feature>
<dbReference type="Proteomes" id="UP000283269">
    <property type="component" value="Unassembled WGS sequence"/>
</dbReference>
<evidence type="ECO:0008006" key="3">
    <source>
        <dbReference type="Google" id="ProtNLM"/>
    </source>
</evidence>
<protein>
    <recommendedName>
        <fullName evidence="3">Reverse transcriptase domain-containing protein</fullName>
    </recommendedName>
</protein>
<dbReference type="PANTHER" id="PTHR47510">
    <property type="entry name" value="REVERSE TRANSCRIPTASE DOMAIN-CONTAINING PROTEIN"/>
    <property type="match status" value="1"/>
</dbReference>
<dbReference type="AlphaFoldDB" id="A0A409X8Q0"/>
<dbReference type="EMBL" id="NHYD01002361">
    <property type="protein sequence ID" value="PPQ87142.1"/>
    <property type="molecule type" value="Genomic_DNA"/>
</dbReference>
<dbReference type="OrthoDB" id="3261136at2759"/>
<dbReference type="STRING" id="93625.A0A409X8Q0"/>
<name>A0A409X8Q0_PSICY</name>
<dbReference type="PANTHER" id="PTHR47510:SF3">
    <property type="entry name" value="ENDO_EXONUCLEASE_PHOSPHATASE DOMAIN-CONTAINING PROTEIN"/>
    <property type="match status" value="1"/>
</dbReference>
<comment type="caution">
    <text evidence="1">The sequence shown here is derived from an EMBL/GenBank/DDBJ whole genome shotgun (WGS) entry which is preliminary data.</text>
</comment>
<keyword evidence="2" id="KW-1185">Reference proteome</keyword>
<dbReference type="InParanoid" id="A0A409X8Q0"/>
<accession>A0A409X8Q0</accession>
<gene>
    <name evidence="1" type="ORF">CVT25_000282</name>
</gene>
<proteinExistence type="predicted"/>
<organism evidence="1 2">
    <name type="scientific">Psilocybe cyanescens</name>
    <dbReference type="NCBI Taxonomy" id="93625"/>
    <lineage>
        <taxon>Eukaryota</taxon>
        <taxon>Fungi</taxon>
        <taxon>Dikarya</taxon>
        <taxon>Basidiomycota</taxon>
        <taxon>Agaricomycotina</taxon>
        <taxon>Agaricomycetes</taxon>
        <taxon>Agaricomycetidae</taxon>
        <taxon>Agaricales</taxon>
        <taxon>Agaricineae</taxon>
        <taxon>Strophariaceae</taxon>
        <taxon>Psilocybe</taxon>
    </lineage>
</organism>
<reference evidence="1 2" key="1">
    <citation type="journal article" date="2018" name="Evol. Lett.">
        <title>Horizontal gene cluster transfer increased hallucinogenic mushroom diversity.</title>
        <authorList>
            <person name="Reynolds H.T."/>
            <person name="Vijayakumar V."/>
            <person name="Gluck-Thaler E."/>
            <person name="Korotkin H.B."/>
            <person name="Matheny P.B."/>
            <person name="Slot J.C."/>
        </authorList>
    </citation>
    <scope>NUCLEOTIDE SEQUENCE [LARGE SCALE GENOMIC DNA]</scope>
    <source>
        <strain evidence="1 2">2631</strain>
    </source>
</reference>
<evidence type="ECO:0000313" key="2">
    <source>
        <dbReference type="Proteomes" id="UP000283269"/>
    </source>
</evidence>
<evidence type="ECO:0000313" key="1">
    <source>
        <dbReference type="EMBL" id="PPQ87142.1"/>
    </source>
</evidence>